<dbReference type="PANTHER" id="PTHR47237:SF1">
    <property type="entry name" value="SLL0310 PROTEIN"/>
    <property type="match status" value="1"/>
</dbReference>
<evidence type="ECO:0000313" key="3">
    <source>
        <dbReference type="EnsemblMetazoa" id="XP_022659800"/>
    </source>
</evidence>
<keyword evidence="4" id="KW-1185">Reference proteome</keyword>
<sequence length="334" mass="37978">MTEKPPAEKPPGEKLPAEKSGPEKPPSETPAKELSKRAYMEKLTLRLMKSEELEDLPKYWKDEVGIAVDLRVIRRWYRLDPEGFRVAVDSQDKIVGMTTVIKQNDLLYVLGYLGVPKELRGQGIASKLLQYALSRCPNANFALNSDSNKLQIYTRRGFKEVKDTNGFSFIGKFPQLAERKPPETDLEVVTIAPAAPDLRLVTQYDKEVCGFERSDSLLQLTGEGVIVLGIKQRGKIVAYGKIQPYLFGGAWLGPLYADGLELAQFLFYRLVRRYENQDCAYLFTIVSDQFKPFAKTLMMKQAEKLTRCYLRPDNLPPVKLKKVYTYDDPGFAFV</sequence>
<evidence type="ECO:0000313" key="4">
    <source>
        <dbReference type="Proteomes" id="UP000594260"/>
    </source>
</evidence>
<dbReference type="GO" id="GO:0016747">
    <property type="term" value="F:acyltransferase activity, transferring groups other than amino-acyl groups"/>
    <property type="evidence" value="ECO:0007669"/>
    <property type="project" value="InterPro"/>
</dbReference>
<dbReference type="AlphaFoldDB" id="A0A7M7K0Z8"/>
<feature type="domain" description="N-acetyltransferase" evidence="2">
    <location>
        <begin position="43"/>
        <end position="183"/>
    </location>
</feature>
<organism evidence="3 4">
    <name type="scientific">Varroa destructor</name>
    <name type="common">Honeybee mite</name>
    <dbReference type="NCBI Taxonomy" id="109461"/>
    <lineage>
        <taxon>Eukaryota</taxon>
        <taxon>Metazoa</taxon>
        <taxon>Ecdysozoa</taxon>
        <taxon>Arthropoda</taxon>
        <taxon>Chelicerata</taxon>
        <taxon>Arachnida</taxon>
        <taxon>Acari</taxon>
        <taxon>Parasitiformes</taxon>
        <taxon>Mesostigmata</taxon>
        <taxon>Gamasina</taxon>
        <taxon>Dermanyssoidea</taxon>
        <taxon>Varroidae</taxon>
        <taxon>Varroa</taxon>
    </lineage>
</organism>
<dbReference type="KEGG" id="vde:111249769"/>
<dbReference type="RefSeq" id="XP_022659800.1">
    <property type="nucleotide sequence ID" value="XM_022804065.1"/>
</dbReference>
<dbReference type="InterPro" id="IPR041496">
    <property type="entry name" value="YitH/HolE_GNAT"/>
</dbReference>
<reference evidence="3" key="1">
    <citation type="submission" date="2021-01" db="UniProtKB">
        <authorList>
            <consortium name="EnsemblMetazoa"/>
        </authorList>
    </citation>
    <scope>IDENTIFICATION</scope>
</reference>
<dbReference type="GeneID" id="111249769"/>
<evidence type="ECO:0000259" key="2">
    <source>
        <dbReference type="PROSITE" id="PS51186"/>
    </source>
</evidence>
<dbReference type="Pfam" id="PF13673">
    <property type="entry name" value="Acetyltransf_10"/>
    <property type="match status" value="1"/>
</dbReference>
<accession>A0A7M7K0Z8</accession>
<evidence type="ECO:0000256" key="1">
    <source>
        <dbReference type="SAM" id="MobiDB-lite"/>
    </source>
</evidence>
<dbReference type="Gene3D" id="3.40.630.30">
    <property type="match status" value="1"/>
</dbReference>
<dbReference type="OMA" id="VDSLWKC"/>
<name>A0A7M7K0Z8_VARDE</name>
<dbReference type="OrthoDB" id="5771378at2759"/>
<dbReference type="EnsemblMetazoa" id="XM_022804065">
    <property type="protein sequence ID" value="XP_022659800"/>
    <property type="gene ID" value="LOC111249769"/>
</dbReference>
<dbReference type="CDD" id="cd04301">
    <property type="entry name" value="NAT_SF"/>
    <property type="match status" value="1"/>
</dbReference>
<dbReference type="Pfam" id="PF18014">
    <property type="entry name" value="Acetyltransf_18"/>
    <property type="match status" value="1"/>
</dbReference>
<dbReference type="PANTHER" id="PTHR47237">
    <property type="entry name" value="SLL0310 PROTEIN"/>
    <property type="match status" value="1"/>
</dbReference>
<dbReference type="PROSITE" id="PS51186">
    <property type="entry name" value="GNAT"/>
    <property type="match status" value="1"/>
</dbReference>
<dbReference type="Gene3D" id="3.40.630.90">
    <property type="match status" value="1"/>
</dbReference>
<dbReference type="InterPro" id="IPR016181">
    <property type="entry name" value="Acyl_CoA_acyltransferase"/>
</dbReference>
<protein>
    <recommendedName>
        <fullName evidence="2">N-acetyltransferase domain-containing protein</fullName>
    </recommendedName>
</protein>
<dbReference type="Proteomes" id="UP000594260">
    <property type="component" value="Unplaced"/>
</dbReference>
<dbReference type="InterPro" id="IPR052729">
    <property type="entry name" value="Acyl/Acetyltrans_Enzymes"/>
</dbReference>
<dbReference type="InParanoid" id="A0A7M7K0Z8"/>
<proteinExistence type="predicted"/>
<feature type="region of interest" description="Disordered" evidence="1">
    <location>
        <begin position="1"/>
        <end position="35"/>
    </location>
</feature>
<dbReference type="InterPro" id="IPR000182">
    <property type="entry name" value="GNAT_dom"/>
</dbReference>
<dbReference type="SUPFAM" id="SSF55729">
    <property type="entry name" value="Acyl-CoA N-acyltransferases (Nat)"/>
    <property type="match status" value="1"/>
</dbReference>